<evidence type="ECO:0000256" key="9">
    <source>
        <dbReference type="ARBA" id="ARBA00046039"/>
    </source>
</evidence>
<comment type="similarity">
    <text evidence="2 10">Belongs to the intercrine beta (chemokine CC) family.</text>
</comment>
<evidence type="ECO:0000313" key="13">
    <source>
        <dbReference type="Proteomes" id="UP000520463"/>
    </source>
</evidence>
<evidence type="ECO:0000256" key="5">
    <source>
        <dbReference type="ARBA" id="ARBA00022525"/>
    </source>
</evidence>
<keyword evidence="7" id="KW-1015">Disulfide bond</keyword>
<dbReference type="EMBL" id="VXAU01000441">
    <property type="protein sequence ID" value="NXK86327.1"/>
    <property type="molecule type" value="Genomic_DNA"/>
</dbReference>
<proteinExistence type="inferred from homology"/>
<evidence type="ECO:0000256" key="6">
    <source>
        <dbReference type="ARBA" id="ARBA00022729"/>
    </source>
</evidence>
<dbReference type="InterPro" id="IPR001811">
    <property type="entry name" value="Chemokine_IL8-like_dom"/>
</dbReference>
<comment type="function">
    <text evidence="9">Chemokine, which displays chemotactic activity for T lymphocytes, preferentially Th2 cells, but not monocytes or granulocytes. Therefore plays an important role in a wide range of inflammatory and immunological processes. Acts by binding to CCR4 at T-cell surface. Mediates GM-CSF/CSF2-driven pain and inflammation. In the brain, required to maintain the typical, highly branched morphology of hippocampal microglia under homeostatic conditions. May be important for the appropriate adaptation of microglial morphology and synaptic plasticity to acute lipopolysaccharide (LPS)-induced neuroinflammation. Plays a role in wound healing, mainly by inducing fibroblast migration into the wound.</text>
</comment>
<keyword evidence="5 10" id="KW-0964">Secreted</keyword>
<dbReference type="Gene3D" id="2.40.50.40">
    <property type="match status" value="1"/>
</dbReference>
<organism evidence="12 13">
    <name type="scientific">Formicarius rufipectus</name>
    <dbReference type="NCBI Taxonomy" id="1118560"/>
    <lineage>
        <taxon>Eukaryota</taxon>
        <taxon>Metazoa</taxon>
        <taxon>Chordata</taxon>
        <taxon>Craniata</taxon>
        <taxon>Vertebrata</taxon>
        <taxon>Euteleostomi</taxon>
        <taxon>Archelosauria</taxon>
        <taxon>Archosauria</taxon>
        <taxon>Dinosauria</taxon>
        <taxon>Saurischia</taxon>
        <taxon>Theropoda</taxon>
        <taxon>Coelurosauria</taxon>
        <taxon>Aves</taxon>
        <taxon>Neognathae</taxon>
        <taxon>Neoaves</taxon>
        <taxon>Telluraves</taxon>
        <taxon>Australaves</taxon>
        <taxon>Passeriformes</taxon>
        <taxon>Formicariidae</taxon>
        <taxon>Formicarius</taxon>
    </lineage>
</organism>
<comment type="caution">
    <text evidence="12">The sequence shown here is derived from an EMBL/GenBank/DDBJ whole genome shotgun (WGS) entry which is preliminary data.</text>
</comment>
<evidence type="ECO:0000313" key="12">
    <source>
        <dbReference type="EMBL" id="NXK86327.1"/>
    </source>
</evidence>
<evidence type="ECO:0000256" key="7">
    <source>
        <dbReference type="ARBA" id="ARBA00023157"/>
    </source>
</evidence>
<gene>
    <name evidence="12" type="primary">Ccl14</name>
    <name evidence="12" type="ORF">FORRUF_R10674</name>
</gene>
<sequence>PAPYTPSECCFQYIKSALRLANLKDFYSTPRECFTEAIVFKTKNGVKICANPEEKWVQRAVGKLQKRKRHHA</sequence>
<evidence type="ECO:0000256" key="10">
    <source>
        <dbReference type="RuleBase" id="RU361150"/>
    </source>
</evidence>
<name>A0A7L0MYT2_9PASS</name>
<keyword evidence="8" id="KW-0395">Inflammatory response</keyword>
<protein>
    <recommendedName>
        <fullName evidence="10">C-C motif chemokine</fullName>
    </recommendedName>
</protein>
<dbReference type="Proteomes" id="UP000520463">
    <property type="component" value="Unassembled WGS sequence"/>
</dbReference>
<dbReference type="GO" id="GO:0005615">
    <property type="term" value="C:extracellular space"/>
    <property type="evidence" value="ECO:0007669"/>
    <property type="project" value="UniProtKB-KW"/>
</dbReference>
<dbReference type="Pfam" id="PF00048">
    <property type="entry name" value="IL8"/>
    <property type="match status" value="1"/>
</dbReference>
<keyword evidence="4 10" id="KW-0202">Cytokine</keyword>
<evidence type="ECO:0000256" key="3">
    <source>
        <dbReference type="ARBA" id="ARBA00022500"/>
    </source>
</evidence>
<dbReference type="InterPro" id="IPR039809">
    <property type="entry name" value="Chemokine_b/g/d"/>
</dbReference>
<dbReference type="GO" id="GO:0008009">
    <property type="term" value="F:chemokine activity"/>
    <property type="evidence" value="ECO:0007669"/>
    <property type="project" value="InterPro"/>
</dbReference>
<reference evidence="12 13" key="1">
    <citation type="submission" date="2019-09" db="EMBL/GenBank/DDBJ databases">
        <title>Bird 10,000 Genomes (B10K) Project - Family phase.</title>
        <authorList>
            <person name="Zhang G."/>
        </authorList>
    </citation>
    <scope>NUCLEOTIDE SEQUENCE [LARGE SCALE GENOMIC DNA]</scope>
    <source>
        <strain evidence="12">B10K-DU-001-43</strain>
        <tissue evidence="12">Muscle</tissue>
    </source>
</reference>
<evidence type="ECO:0000256" key="8">
    <source>
        <dbReference type="ARBA" id="ARBA00023198"/>
    </source>
</evidence>
<dbReference type="SMART" id="SM00199">
    <property type="entry name" value="SCY"/>
    <property type="match status" value="1"/>
</dbReference>
<accession>A0A7L0MYT2</accession>
<feature type="non-terminal residue" evidence="12">
    <location>
        <position position="72"/>
    </location>
</feature>
<dbReference type="PANTHER" id="PTHR12015">
    <property type="entry name" value="SMALL INDUCIBLE CYTOKINE A"/>
    <property type="match status" value="1"/>
</dbReference>
<dbReference type="PROSITE" id="PS00472">
    <property type="entry name" value="SMALL_CYTOKINES_CC"/>
    <property type="match status" value="1"/>
</dbReference>
<dbReference type="AlphaFoldDB" id="A0A7L0MYT2"/>
<dbReference type="OrthoDB" id="9892424at2759"/>
<dbReference type="FunFam" id="2.40.50.40:FF:000002">
    <property type="entry name" value="C-C motif chemokine"/>
    <property type="match status" value="1"/>
</dbReference>
<evidence type="ECO:0000256" key="4">
    <source>
        <dbReference type="ARBA" id="ARBA00022514"/>
    </source>
</evidence>
<feature type="non-terminal residue" evidence="12">
    <location>
        <position position="1"/>
    </location>
</feature>
<dbReference type="SUPFAM" id="SSF54117">
    <property type="entry name" value="Interleukin 8-like chemokines"/>
    <property type="match status" value="1"/>
</dbReference>
<dbReference type="GO" id="GO:0006955">
    <property type="term" value="P:immune response"/>
    <property type="evidence" value="ECO:0007669"/>
    <property type="project" value="InterPro"/>
</dbReference>
<keyword evidence="3 10" id="KW-0145">Chemotaxis</keyword>
<dbReference type="CDD" id="cd00272">
    <property type="entry name" value="Chemokine_CC"/>
    <property type="match status" value="1"/>
</dbReference>
<dbReference type="InterPro" id="IPR000827">
    <property type="entry name" value="Chemokine_CC_CS"/>
</dbReference>
<comment type="subcellular location">
    <subcellularLocation>
        <location evidence="1 10">Secreted</location>
    </subcellularLocation>
</comment>
<dbReference type="GO" id="GO:0006954">
    <property type="term" value="P:inflammatory response"/>
    <property type="evidence" value="ECO:0007669"/>
    <property type="project" value="UniProtKB-KW"/>
</dbReference>
<keyword evidence="13" id="KW-1185">Reference proteome</keyword>
<evidence type="ECO:0000256" key="2">
    <source>
        <dbReference type="ARBA" id="ARBA00010868"/>
    </source>
</evidence>
<dbReference type="InterPro" id="IPR036048">
    <property type="entry name" value="Interleukin_8-like_sf"/>
</dbReference>
<evidence type="ECO:0000256" key="1">
    <source>
        <dbReference type="ARBA" id="ARBA00004613"/>
    </source>
</evidence>
<evidence type="ECO:0000259" key="11">
    <source>
        <dbReference type="SMART" id="SM00199"/>
    </source>
</evidence>
<feature type="domain" description="Chemokine interleukin-8-like" evidence="11">
    <location>
        <begin position="6"/>
        <end position="64"/>
    </location>
</feature>
<dbReference type="PANTHER" id="PTHR12015:SF111">
    <property type="entry name" value="C-C MOTIF CHEMOKINE 17"/>
    <property type="match status" value="1"/>
</dbReference>
<keyword evidence="6" id="KW-0732">Signal</keyword>